<evidence type="ECO:0000256" key="11">
    <source>
        <dbReference type="ARBA" id="ARBA00023192"/>
    </source>
</evidence>
<name>A0A067XH75_PICAN</name>
<dbReference type="FunFam" id="3.40.50.1100:FF:000011">
    <property type="entry name" value="Cysteine synthase (o-acetylserine)"/>
    <property type="match status" value="1"/>
</dbReference>
<evidence type="ECO:0000256" key="10">
    <source>
        <dbReference type="ARBA" id="ARBA00023128"/>
    </source>
</evidence>
<keyword evidence="11" id="KW-0198">Cysteine biosynthesis</keyword>
<dbReference type="InterPro" id="IPR050214">
    <property type="entry name" value="Cys_Synth/Cystath_Beta-Synth"/>
</dbReference>
<feature type="non-terminal residue" evidence="20">
    <location>
        <position position="362"/>
    </location>
</feature>
<evidence type="ECO:0000256" key="15">
    <source>
        <dbReference type="ARBA" id="ARBA00072087"/>
    </source>
</evidence>
<evidence type="ECO:0000256" key="16">
    <source>
        <dbReference type="ARBA" id="ARBA00078262"/>
    </source>
</evidence>
<reference evidence="20" key="1">
    <citation type="journal article" date="2014" name="PLoS ONE">
        <title>Novel Cysteine-Centered Sulfur Metabolic Pathway in the Thermotolerant Methylotrophic Yeast Hansenula polymorpha.</title>
        <authorList>
            <person name="Sohn M.J."/>
            <person name="Yoo S.J."/>
            <person name="Oh D.B."/>
            <person name="Kwon O."/>
            <person name="Lee S.Y."/>
            <person name="Sibirny A.A."/>
            <person name="Kang H.A."/>
        </authorList>
    </citation>
    <scope>NUCLEOTIDE SEQUENCE</scope>
    <source>
        <strain evidence="20">DL1-L</strain>
    </source>
</reference>
<dbReference type="Pfam" id="PF00291">
    <property type="entry name" value="PALP"/>
    <property type="match status" value="1"/>
</dbReference>
<evidence type="ECO:0000256" key="2">
    <source>
        <dbReference type="ARBA" id="ARBA00004173"/>
    </source>
</evidence>
<dbReference type="InterPro" id="IPR036052">
    <property type="entry name" value="TrpB-like_PALP_sf"/>
</dbReference>
<comment type="subcellular location">
    <subcellularLocation>
        <location evidence="2">Mitochondrion</location>
    </subcellularLocation>
</comment>
<sequence length="362" mass="39774">MLKRLFSSTKGAMESYNASFEPLFASKGLTSAVGNTPLVKLNRISDEIGRNIYGKAEWMNPGGSVKDRAALFFIEEAEKRGLIKPGGTIVEGTAGNTGIGLAHVARSKGYNVVIYMPNTQAPSKIQTLKLLGCEVYPVPVVPFDNPENFNHQAKRHAERLENAYWTNQFDNLDNRMAHIKMTGPEIYKQLQGKVHAFTCSLGTGGTWCGTSRYLKTQNPEIKCYVAEPPGSCVYSYVKTGGKSLERSGSSFTEGIGQGRITNNVAQDIELADDAFLIPDEESIAMLYRLLDEEGIYVGGTSALNVVAAVRAAKLLPEQSNIVTILADSAHKYSDRIFSKSWLQSKNLYEAIPDKLRKYAILD</sequence>
<keyword evidence="9" id="KW-0809">Transit peptide</keyword>
<dbReference type="EMBL" id="JN676934">
    <property type="protein sequence ID" value="AFQ00909.1"/>
    <property type="molecule type" value="Genomic_DNA"/>
</dbReference>
<comment type="pathway">
    <text evidence="3">Amino-acid biosynthesis; L-cysteine biosynthesis; L-cysteine from L-serine: step 2/2.</text>
</comment>
<dbReference type="CDD" id="cd01561">
    <property type="entry name" value="CBS_like"/>
    <property type="match status" value="1"/>
</dbReference>
<evidence type="ECO:0000256" key="14">
    <source>
        <dbReference type="ARBA" id="ARBA00058228"/>
    </source>
</evidence>
<comment type="catalytic activity">
    <reaction evidence="12">
        <text>O-acetyl-L-serine + hydrogen sulfide = L-cysteine + acetate</text>
        <dbReference type="Rhea" id="RHEA:14829"/>
        <dbReference type="ChEBI" id="CHEBI:29919"/>
        <dbReference type="ChEBI" id="CHEBI:30089"/>
        <dbReference type="ChEBI" id="CHEBI:35235"/>
        <dbReference type="ChEBI" id="CHEBI:58340"/>
        <dbReference type="EC" id="2.5.1.47"/>
    </reaction>
</comment>
<comment type="catalytic activity">
    <reaction evidence="13">
        <text>O-succinyl-L-serine + hydrogen sulfide = L-cysteine + succinate</text>
        <dbReference type="Rhea" id="RHEA:53816"/>
        <dbReference type="ChEBI" id="CHEBI:29919"/>
        <dbReference type="ChEBI" id="CHEBI:30031"/>
        <dbReference type="ChEBI" id="CHEBI:35235"/>
        <dbReference type="ChEBI" id="CHEBI:136856"/>
    </reaction>
</comment>
<comment type="similarity">
    <text evidence="4">Belongs to the cysteine synthase/cystathionine beta-synthase family.</text>
</comment>
<evidence type="ECO:0000256" key="8">
    <source>
        <dbReference type="ARBA" id="ARBA00022898"/>
    </source>
</evidence>
<evidence type="ECO:0000256" key="3">
    <source>
        <dbReference type="ARBA" id="ARBA00004962"/>
    </source>
</evidence>
<keyword evidence="10" id="KW-0496">Mitochondrion</keyword>
<keyword evidence="6" id="KW-0028">Amino-acid biosynthesis</keyword>
<organism evidence="20">
    <name type="scientific">Pichia angusta</name>
    <name type="common">Yeast</name>
    <name type="synonym">Hansenula polymorpha</name>
    <dbReference type="NCBI Taxonomy" id="870730"/>
    <lineage>
        <taxon>Eukaryota</taxon>
        <taxon>Fungi</taxon>
        <taxon>Dikarya</taxon>
        <taxon>Ascomycota</taxon>
        <taxon>Saccharomycotina</taxon>
        <taxon>Pichiomycetes</taxon>
        <taxon>Pichiales</taxon>
        <taxon>Pichiaceae</taxon>
        <taxon>Ogataea</taxon>
    </lineage>
</organism>
<evidence type="ECO:0000256" key="7">
    <source>
        <dbReference type="ARBA" id="ARBA00022679"/>
    </source>
</evidence>
<keyword evidence="7" id="KW-0808">Transferase</keyword>
<evidence type="ECO:0000256" key="4">
    <source>
        <dbReference type="ARBA" id="ARBA00007103"/>
    </source>
</evidence>
<proteinExistence type="inferred from homology"/>
<comment type="cofactor">
    <cofactor evidence="1">
        <name>pyridoxal 5'-phosphate</name>
        <dbReference type="ChEBI" id="CHEBI:597326"/>
    </cofactor>
</comment>
<evidence type="ECO:0000313" key="20">
    <source>
        <dbReference type="EMBL" id="AFQ00909.1"/>
    </source>
</evidence>
<feature type="domain" description="Tryptophan synthase beta chain-like PALP" evidence="19">
    <location>
        <begin position="30"/>
        <end position="327"/>
    </location>
</feature>
<evidence type="ECO:0000256" key="13">
    <source>
        <dbReference type="ARBA" id="ARBA00050981"/>
    </source>
</evidence>
<evidence type="ECO:0000256" key="5">
    <source>
        <dbReference type="ARBA" id="ARBA00012681"/>
    </source>
</evidence>
<evidence type="ECO:0000256" key="6">
    <source>
        <dbReference type="ARBA" id="ARBA00022605"/>
    </source>
</evidence>
<gene>
    <name evidence="20" type="primary">cys1</name>
</gene>
<evidence type="ECO:0000256" key="17">
    <source>
        <dbReference type="ARBA" id="ARBA00079147"/>
    </source>
</evidence>
<dbReference type="GO" id="GO:0004124">
    <property type="term" value="F:cysteine synthase activity"/>
    <property type="evidence" value="ECO:0007669"/>
    <property type="project" value="UniProtKB-EC"/>
</dbReference>
<dbReference type="PANTHER" id="PTHR10314">
    <property type="entry name" value="CYSTATHIONINE BETA-SYNTHASE"/>
    <property type="match status" value="1"/>
</dbReference>
<evidence type="ECO:0000256" key="1">
    <source>
        <dbReference type="ARBA" id="ARBA00001933"/>
    </source>
</evidence>
<dbReference type="AlphaFoldDB" id="A0A067XH75"/>
<dbReference type="SUPFAM" id="SSF53686">
    <property type="entry name" value="Tryptophan synthase beta subunit-like PLP-dependent enzymes"/>
    <property type="match status" value="1"/>
</dbReference>
<evidence type="ECO:0000256" key="18">
    <source>
        <dbReference type="ARBA" id="ARBA00081847"/>
    </source>
</evidence>
<evidence type="ECO:0000259" key="19">
    <source>
        <dbReference type="Pfam" id="PF00291"/>
    </source>
</evidence>
<comment type="function">
    <text evidence="14">Catalyzes the conversion of O-succinyl-L-serine into cysteine, the last step in the cysteine biosynthesis pathway. Can also use O-acetyl-L-serine.</text>
</comment>
<accession>A0A067XH75</accession>
<evidence type="ECO:0000256" key="9">
    <source>
        <dbReference type="ARBA" id="ARBA00022946"/>
    </source>
</evidence>
<dbReference type="GO" id="GO:0005739">
    <property type="term" value="C:mitochondrion"/>
    <property type="evidence" value="ECO:0007669"/>
    <property type="project" value="UniProtKB-SubCell"/>
</dbReference>
<protein>
    <recommendedName>
        <fullName evidence="15">Cysteine synthase 1</fullName>
        <ecNumber evidence="5">2.5.1.47</ecNumber>
    </recommendedName>
    <alternativeName>
        <fullName evidence="16">O-acetylserine (thiol)-lyase 1</fullName>
    </alternativeName>
    <alternativeName>
        <fullName evidence="17">O-acetylserine sulfhydrylase 1</fullName>
    </alternativeName>
    <alternativeName>
        <fullName evidence="18">O-succinylserine sulfhydrylase</fullName>
    </alternativeName>
</protein>
<keyword evidence="8" id="KW-0663">Pyridoxal phosphate</keyword>
<dbReference type="InterPro" id="IPR001926">
    <property type="entry name" value="TrpB-like_PALP"/>
</dbReference>
<dbReference type="NCBIfam" id="NF007989">
    <property type="entry name" value="PRK10717.1"/>
    <property type="match status" value="1"/>
</dbReference>
<dbReference type="Gene3D" id="3.40.50.1100">
    <property type="match status" value="2"/>
</dbReference>
<dbReference type="EC" id="2.5.1.47" evidence="5"/>
<evidence type="ECO:0000256" key="12">
    <source>
        <dbReference type="ARBA" id="ARBA00047931"/>
    </source>
</evidence>